<dbReference type="Pfam" id="PF07833">
    <property type="entry name" value="Cu_amine_oxidN1"/>
    <property type="match status" value="1"/>
</dbReference>
<feature type="domain" description="Copper amine oxidase-like N-terminal" evidence="4">
    <location>
        <begin position="58"/>
        <end position="177"/>
    </location>
</feature>
<reference evidence="5" key="1">
    <citation type="journal article" date="2017" name="Genome Announc.">
        <title>High-Quality Whole-Genome Sequences of the Oligo-Mouse-Microbiota Bacterial Community.</title>
        <authorList>
            <person name="Garzetti D."/>
            <person name="Brugiroux S."/>
            <person name="Bunk B."/>
            <person name="Pukall R."/>
            <person name="McCoy K.D."/>
            <person name="Macpherson A.J."/>
            <person name="Stecher B."/>
        </authorList>
    </citation>
    <scope>NUCLEOTIDE SEQUENCE</scope>
    <source>
        <strain evidence="5">KB18</strain>
    </source>
</reference>
<reference evidence="6 8" key="3">
    <citation type="submission" date="2020-11" db="EMBL/GenBank/DDBJ databases">
        <title>Closed and high quality bacterial genomes of the OMM12 community.</title>
        <authorList>
            <person name="Marbouty M."/>
            <person name="Lamy-Besnier Q."/>
            <person name="Debarbieux L."/>
            <person name="Koszul R."/>
        </authorList>
    </citation>
    <scope>NUCLEOTIDE SEQUENCE [LARGE SCALE GENOMIC DNA]</scope>
    <source>
        <strain evidence="6 8">KB18</strain>
    </source>
</reference>
<keyword evidence="7" id="KW-1185">Reference proteome</keyword>
<evidence type="ECO:0000313" key="5">
    <source>
        <dbReference type="EMBL" id="ASB41664.1"/>
    </source>
</evidence>
<gene>
    <name evidence="5" type="ORF">ADH66_13950</name>
    <name evidence="6" type="ORF">I5Q82_04300</name>
</gene>
<dbReference type="Gene3D" id="3.30.457.10">
    <property type="entry name" value="Copper amine oxidase-like, N-terminal domain"/>
    <property type="match status" value="1"/>
</dbReference>
<evidence type="ECO:0000256" key="2">
    <source>
        <dbReference type="SAM" id="SignalP"/>
    </source>
</evidence>
<dbReference type="SUPFAM" id="SSF55383">
    <property type="entry name" value="Copper amine oxidase, domain N"/>
    <property type="match status" value="1"/>
</dbReference>
<dbReference type="InterPro" id="IPR012854">
    <property type="entry name" value="Cu_amine_oxidase-like_N"/>
</dbReference>
<dbReference type="Gene3D" id="3.10.450.40">
    <property type="match status" value="1"/>
</dbReference>
<dbReference type="InterPro" id="IPR025711">
    <property type="entry name" value="PepSY"/>
</dbReference>
<feature type="signal peptide" evidence="2">
    <location>
        <begin position="1"/>
        <end position="28"/>
    </location>
</feature>
<dbReference type="EMBL" id="CP021422">
    <property type="protein sequence ID" value="ASB41664.1"/>
    <property type="molecule type" value="Genomic_DNA"/>
</dbReference>
<evidence type="ECO:0000259" key="4">
    <source>
        <dbReference type="Pfam" id="PF07833"/>
    </source>
</evidence>
<feature type="compositionally biased region" description="Pro residues" evidence="1">
    <location>
        <begin position="199"/>
        <end position="217"/>
    </location>
</feature>
<keyword evidence="2" id="KW-0732">Signal</keyword>
<evidence type="ECO:0000313" key="7">
    <source>
        <dbReference type="Proteomes" id="UP000196710"/>
    </source>
</evidence>
<feature type="region of interest" description="Disordered" evidence="1">
    <location>
        <begin position="177"/>
        <end position="226"/>
    </location>
</feature>
<accession>A0A1Z2XT82</accession>
<reference evidence="7" key="2">
    <citation type="submission" date="2017-05" db="EMBL/GenBank/DDBJ databases">
        <title>Improved OligoMM genomes.</title>
        <authorList>
            <person name="Garzetti D."/>
        </authorList>
    </citation>
    <scope>NUCLEOTIDE SEQUENCE [LARGE SCALE GENOMIC DNA]</scope>
    <source>
        <strain evidence="7">KB18</strain>
    </source>
</reference>
<evidence type="ECO:0000256" key="1">
    <source>
        <dbReference type="SAM" id="MobiDB-lite"/>
    </source>
</evidence>
<sequence length="311" mass="32946">MTKKLSALAMALALFVCAALLPAPGAQAATAVTARLRPDVTIVIDGHKTVFYHVTGQQAHPVLYNGSTYLPLRAIGELMGRNVDWNSSTKTATLAGERTTPPTVGTPDANPGSASVKATLQNSFSVVVDGETRVFLDANGKRVYPLLCKGSIYLPIRAIGEIMGKAVGWDSATSTVTLGGGDDDDEVTDADSFSGNEPTPSPAPDPAPTPDPTPTPPSGSSTATISQAKARDIALKRVPGATAQHITKLKLDYDHGCWIYEVELVYNWAEYELEIDACTGAVLSYDCDHCDYDCDDHWHGGSGHHNSGCHH</sequence>
<proteinExistence type="predicted"/>
<dbReference type="Proteomes" id="UP000596035">
    <property type="component" value="Chromosome"/>
</dbReference>
<dbReference type="EMBL" id="CP065321">
    <property type="protein sequence ID" value="QQR30924.1"/>
    <property type="molecule type" value="Genomic_DNA"/>
</dbReference>
<organism evidence="6 8">
    <name type="scientific">Acutalibacter muris</name>
    <dbReference type="NCBI Taxonomy" id="1796620"/>
    <lineage>
        <taxon>Bacteria</taxon>
        <taxon>Bacillati</taxon>
        <taxon>Bacillota</taxon>
        <taxon>Clostridia</taxon>
        <taxon>Eubacteriales</taxon>
        <taxon>Acutalibacteraceae</taxon>
        <taxon>Acutalibacter</taxon>
    </lineage>
</organism>
<feature type="chain" id="PRO_5044568690" evidence="2">
    <location>
        <begin position="29"/>
        <end position="311"/>
    </location>
</feature>
<dbReference type="KEGG" id="amur:ADH66_13950"/>
<feature type="domain" description="PepSY" evidence="3">
    <location>
        <begin position="225"/>
        <end position="285"/>
    </location>
</feature>
<dbReference type="Proteomes" id="UP000196710">
    <property type="component" value="Chromosome"/>
</dbReference>
<evidence type="ECO:0000313" key="6">
    <source>
        <dbReference type="EMBL" id="QQR30924.1"/>
    </source>
</evidence>
<dbReference type="Pfam" id="PF03413">
    <property type="entry name" value="PepSY"/>
    <property type="match status" value="1"/>
</dbReference>
<protein>
    <submittedName>
        <fullName evidence="6">PepSY domain-containing protein</fullName>
    </submittedName>
</protein>
<evidence type="ECO:0000259" key="3">
    <source>
        <dbReference type="Pfam" id="PF03413"/>
    </source>
</evidence>
<evidence type="ECO:0000313" key="8">
    <source>
        <dbReference type="Proteomes" id="UP000596035"/>
    </source>
</evidence>
<dbReference type="RefSeq" id="WP_066539485.1">
    <property type="nucleotide sequence ID" value="NZ_CP021422.1"/>
</dbReference>
<dbReference type="AlphaFoldDB" id="A0A1Z2XT82"/>
<name>A0A1Z2XT82_9FIRM</name>
<dbReference type="InterPro" id="IPR036582">
    <property type="entry name" value="Mao_N_sf"/>
</dbReference>